<sequence length="370" mass="39294">MLGTMLLSSRALLETSGLLIYSQRPARNLAMKINKIIFPFLAMLGILPLSERPLSAAEITPFYTQNQSPLVQIFGLPAAGSAIVLPPGHGAGVLVLDVANNFAQGSNGLTGEAILLDGESYRTTLAFRYGIGKGIEGGIDLPLVGQGGGFLDGFIEGWHDFFALPQGGRKEAPRNRLLYDYSKNGQERLRIDDSSFGVGDLRLSGGFQLYDDGKKNPRALALRASLKFPTGESARLHGSGSTDFALWLTGSDDYGLPSGGHLGLFGAVGGMGMSDGDVLKGQQRNVVGFGTLGIGWSPAEVIAFKTQLSGHTPFYRDSDLRELTGSALQLLIGGTIAFSERTALDIGVSEDVAVDTSPDIAFHLALSRRF</sequence>
<dbReference type="EMBL" id="CP000698">
    <property type="protein sequence ID" value="ABQ28547.1"/>
    <property type="molecule type" value="Genomic_DNA"/>
</dbReference>
<evidence type="ECO:0000313" key="2">
    <source>
        <dbReference type="Proteomes" id="UP000006695"/>
    </source>
</evidence>
<protein>
    <recommendedName>
        <fullName evidence="3">DUF3187 family protein</fullName>
    </recommendedName>
</protein>
<dbReference type="TCDB" id="9.B.170.1.4">
    <property type="family name" value="the duf3187 putative porin (duf3187) family"/>
</dbReference>
<dbReference type="HOGENOM" id="CLU_825761_0_0_7"/>
<accession>A5G9S9</accession>
<dbReference type="AlphaFoldDB" id="A5G9S9"/>
<dbReference type="Proteomes" id="UP000006695">
    <property type="component" value="Chromosome"/>
</dbReference>
<dbReference type="Pfam" id="PF11383">
    <property type="entry name" value="DUF3187"/>
    <property type="match status" value="1"/>
</dbReference>
<evidence type="ECO:0008006" key="3">
    <source>
        <dbReference type="Google" id="ProtNLM"/>
    </source>
</evidence>
<proteinExistence type="predicted"/>
<evidence type="ECO:0000313" key="1">
    <source>
        <dbReference type="EMBL" id="ABQ28547.1"/>
    </source>
</evidence>
<dbReference type="InterPro" id="IPR021523">
    <property type="entry name" value="DUF3187"/>
</dbReference>
<dbReference type="KEGG" id="gur:Gura_4404"/>
<dbReference type="STRING" id="351605.Gura_4404"/>
<gene>
    <name evidence="1" type="ordered locus">Gura_4404</name>
</gene>
<organism evidence="1 2">
    <name type="scientific">Geotalea uraniireducens (strain Rf4)</name>
    <name type="common">Geobacter uraniireducens</name>
    <dbReference type="NCBI Taxonomy" id="351605"/>
    <lineage>
        <taxon>Bacteria</taxon>
        <taxon>Pseudomonadati</taxon>
        <taxon>Thermodesulfobacteriota</taxon>
        <taxon>Desulfuromonadia</taxon>
        <taxon>Geobacterales</taxon>
        <taxon>Geobacteraceae</taxon>
        <taxon>Geotalea</taxon>
    </lineage>
</organism>
<reference evidence="1 2" key="1">
    <citation type="submission" date="2007-05" db="EMBL/GenBank/DDBJ databases">
        <title>Complete sequence of Geobacter uraniireducens Rf4.</title>
        <authorList>
            <consortium name="US DOE Joint Genome Institute"/>
            <person name="Copeland A."/>
            <person name="Lucas S."/>
            <person name="Lapidus A."/>
            <person name="Barry K."/>
            <person name="Detter J.C."/>
            <person name="Glavina del Rio T."/>
            <person name="Hammon N."/>
            <person name="Israni S."/>
            <person name="Dalin E."/>
            <person name="Tice H."/>
            <person name="Pitluck S."/>
            <person name="Chertkov O."/>
            <person name="Brettin T."/>
            <person name="Bruce D."/>
            <person name="Han C."/>
            <person name="Schmutz J."/>
            <person name="Larimer F."/>
            <person name="Land M."/>
            <person name="Hauser L."/>
            <person name="Kyrpides N."/>
            <person name="Mikhailova N."/>
            <person name="Shelobolina E."/>
            <person name="Aklujkar M."/>
            <person name="Lovley D."/>
            <person name="Richardson P."/>
        </authorList>
    </citation>
    <scope>NUCLEOTIDE SEQUENCE [LARGE SCALE GENOMIC DNA]</scope>
    <source>
        <strain evidence="1 2">Rf4</strain>
    </source>
</reference>
<keyword evidence="2" id="KW-1185">Reference proteome</keyword>
<name>A5G9S9_GEOUR</name>